<dbReference type="Proteomes" id="UP001153069">
    <property type="component" value="Unassembled WGS sequence"/>
</dbReference>
<dbReference type="SUPFAM" id="SSF52047">
    <property type="entry name" value="RNI-like"/>
    <property type="match status" value="1"/>
</dbReference>
<evidence type="ECO:0000313" key="2">
    <source>
        <dbReference type="Proteomes" id="UP001153069"/>
    </source>
</evidence>
<organism evidence="1 2">
    <name type="scientific">Seminavis robusta</name>
    <dbReference type="NCBI Taxonomy" id="568900"/>
    <lineage>
        <taxon>Eukaryota</taxon>
        <taxon>Sar</taxon>
        <taxon>Stramenopiles</taxon>
        <taxon>Ochrophyta</taxon>
        <taxon>Bacillariophyta</taxon>
        <taxon>Bacillariophyceae</taxon>
        <taxon>Bacillariophycidae</taxon>
        <taxon>Naviculales</taxon>
        <taxon>Naviculaceae</taxon>
        <taxon>Seminavis</taxon>
    </lineage>
</organism>
<gene>
    <name evidence="1" type="ORF">SEMRO_45_G027200.1</name>
</gene>
<sequence length="369" mass="40952">MLSAINIPRISIGDKLDLSNNNRSRMDTLSTVDTISTGASSSCGAAHFEEDVRLIIENQATLDSIWKDLKKGAYKNAHTLQIIYKTNDPLRKLSKMKNLENVFGALGKLPQLMEVVFCESALYVPFVHKLLKKTSQLQTLKFLHCKFVNVNNKTVDQLWKSVEQQSQLRVLEILDCRGVADECSSSPVDKFAFVMPSCLSSPAKLPELRRVVLDECIIDGTNHMAFTNLIQHHSQLQELEIRPVLQLNSSNARFGDKKINLENFMLVTVPDALAVNTSLTKIAIALEDYMLATVYLDAISEWVSVVQNDNDTLTDLRACPTLPSASTAGAFADWETLGVMDDGVEVFSNEGCESYDIGFHVRRAGCASC</sequence>
<name>A0A9N8DFM4_9STRA</name>
<dbReference type="AlphaFoldDB" id="A0A9N8DFM4"/>
<accession>A0A9N8DFM4</accession>
<evidence type="ECO:0000313" key="1">
    <source>
        <dbReference type="EMBL" id="CAB9498799.1"/>
    </source>
</evidence>
<keyword evidence="2" id="KW-1185">Reference proteome</keyword>
<comment type="caution">
    <text evidence="1">The sequence shown here is derived from an EMBL/GenBank/DDBJ whole genome shotgun (WGS) entry which is preliminary data.</text>
</comment>
<dbReference type="EMBL" id="CAICTM010000045">
    <property type="protein sequence ID" value="CAB9498799.1"/>
    <property type="molecule type" value="Genomic_DNA"/>
</dbReference>
<dbReference type="Gene3D" id="3.80.10.10">
    <property type="entry name" value="Ribonuclease Inhibitor"/>
    <property type="match status" value="1"/>
</dbReference>
<proteinExistence type="predicted"/>
<reference evidence="1" key="1">
    <citation type="submission" date="2020-06" db="EMBL/GenBank/DDBJ databases">
        <authorList>
            <consortium name="Plant Systems Biology data submission"/>
        </authorList>
    </citation>
    <scope>NUCLEOTIDE SEQUENCE</scope>
    <source>
        <strain evidence="1">D6</strain>
    </source>
</reference>
<protein>
    <submittedName>
        <fullName evidence="1">Uncharacterized protein</fullName>
    </submittedName>
</protein>
<dbReference type="InterPro" id="IPR032675">
    <property type="entry name" value="LRR_dom_sf"/>
</dbReference>